<accession>A0ABW0H9E4</accession>
<evidence type="ECO:0000313" key="1">
    <source>
        <dbReference type="EMBL" id="MFC5393237.1"/>
    </source>
</evidence>
<dbReference type="RefSeq" id="WP_377008198.1">
    <property type="nucleotide sequence ID" value="NZ_JBHSLV010000019.1"/>
</dbReference>
<keyword evidence="2" id="KW-1185">Reference proteome</keyword>
<gene>
    <name evidence="1" type="ORF">ACFPPC_11380</name>
</gene>
<proteinExistence type="predicted"/>
<name>A0ABW0H9E4_9HYPH</name>
<dbReference type="Proteomes" id="UP001596104">
    <property type="component" value="Unassembled WGS sequence"/>
</dbReference>
<reference evidence="2" key="1">
    <citation type="journal article" date="2019" name="Int. J. Syst. Evol. Microbiol.">
        <title>The Global Catalogue of Microorganisms (GCM) 10K type strain sequencing project: providing services to taxonomists for standard genome sequencing and annotation.</title>
        <authorList>
            <consortium name="The Broad Institute Genomics Platform"/>
            <consortium name="The Broad Institute Genome Sequencing Center for Infectious Disease"/>
            <person name="Wu L."/>
            <person name="Ma J."/>
        </authorList>
    </citation>
    <scope>NUCLEOTIDE SEQUENCE [LARGE SCALE GENOMIC DNA]</scope>
    <source>
        <strain evidence="2">CGMCC 1.16326</strain>
    </source>
</reference>
<dbReference type="EMBL" id="JBHSLV010000019">
    <property type="protein sequence ID" value="MFC5393237.1"/>
    <property type="molecule type" value="Genomic_DNA"/>
</dbReference>
<organism evidence="1 2">
    <name type="scientific">Bosea vestrisii</name>
    <dbReference type="NCBI Taxonomy" id="151416"/>
    <lineage>
        <taxon>Bacteria</taxon>
        <taxon>Pseudomonadati</taxon>
        <taxon>Pseudomonadota</taxon>
        <taxon>Alphaproteobacteria</taxon>
        <taxon>Hyphomicrobiales</taxon>
        <taxon>Boseaceae</taxon>
        <taxon>Bosea</taxon>
    </lineage>
</organism>
<sequence>MRAFLASYRCEIVGRLGQIHASTDRKARYIVLSDMSQPEHYVQCLFIEGDTRMLCEVASGFYRAEKGEDRVKLVSPQGLSAL</sequence>
<protein>
    <submittedName>
        <fullName evidence="1">Uncharacterized protein</fullName>
    </submittedName>
</protein>
<evidence type="ECO:0000313" key="2">
    <source>
        <dbReference type="Proteomes" id="UP001596104"/>
    </source>
</evidence>
<comment type="caution">
    <text evidence="1">The sequence shown here is derived from an EMBL/GenBank/DDBJ whole genome shotgun (WGS) entry which is preliminary data.</text>
</comment>